<proteinExistence type="predicted"/>
<evidence type="ECO:0000313" key="2">
    <source>
        <dbReference type="EMBL" id="SAK93340.1"/>
    </source>
</evidence>
<name>A0A158DG16_9BURK</name>
<dbReference type="STRING" id="1777140.AWB79_06937"/>
<feature type="compositionally biased region" description="Basic residues" evidence="1">
    <location>
        <begin position="150"/>
        <end position="161"/>
    </location>
</feature>
<dbReference type="EMBL" id="FCOA02000042">
    <property type="protein sequence ID" value="SAK93340.1"/>
    <property type="molecule type" value="Genomic_DNA"/>
</dbReference>
<gene>
    <name evidence="2" type="ORF">AWB79_06937</name>
</gene>
<dbReference type="Proteomes" id="UP000054851">
    <property type="component" value="Unassembled WGS sequence"/>
</dbReference>
<evidence type="ECO:0000313" key="3">
    <source>
        <dbReference type="Proteomes" id="UP000054851"/>
    </source>
</evidence>
<accession>A0A158DG16</accession>
<sequence length="287" mass="31987">MSGSASFENEGMSRAPSQQLTQCWADYPSEMQFYAGAPAGQQATRSCHVRPNRRPTVRMPYSCRRAARSAEAPPKPASPPKAASPNLCPYPASVSPGPAHCFQSFAEASESDRTLQRGLRQEKCREDKEGPKTKGRGHRRLARRCESHRQSARVRIRSARRSRGEASHERERASFHQPGSRSEEHANSWAEEIADLLTEVCGKDAVLGLDRIDPLPLRALDKLHRQLLEDAGTVCAQSTVVSATLDQTIDQAREEFIARVELRERDIFIRLVSDGDVAGTAHQRRYC</sequence>
<organism evidence="2 3">
    <name type="scientific">Caballeronia hypogeia</name>
    <dbReference type="NCBI Taxonomy" id="1777140"/>
    <lineage>
        <taxon>Bacteria</taxon>
        <taxon>Pseudomonadati</taxon>
        <taxon>Pseudomonadota</taxon>
        <taxon>Betaproteobacteria</taxon>
        <taxon>Burkholderiales</taxon>
        <taxon>Burkholderiaceae</taxon>
        <taxon>Caballeronia</taxon>
    </lineage>
</organism>
<dbReference type="InterPro" id="IPR029149">
    <property type="entry name" value="Creatin/AminoP/Spt16_N"/>
</dbReference>
<keyword evidence="3" id="KW-1185">Reference proteome</keyword>
<evidence type="ECO:0000256" key="1">
    <source>
        <dbReference type="SAM" id="MobiDB-lite"/>
    </source>
</evidence>
<comment type="caution">
    <text evidence="2">The sequence shown here is derived from an EMBL/GenBank/DDBJ whole genome shotgun (WGS) entry which is preliminary data.</text>
</comment>
<dbReference type="AlphaFoldDB" id="A0A158DG16"/>
<feature type="compositionally biased region" description="Basic residues" evidence="1">
    <location>
        <begin position="133"/>
        <end position="142"/>
    </location>
</feature>
<feature type="compositionally biased region" description="Basic and acidic residues" evidence="1">
    <location>
        <begin position="110"/>
        <end position="132"/>
    </location>
</feature>
<protein>
    <submittedName>
        <fullName evidence="2">Uncharacterized protein</fullName>
    </submittedName>
</protein>
<dbReference type="Gene3D" id="3.40.350.10">
    <property type="entry name" value="Creatinase/prolidase N-terminal domain"/>
    <property type="match status" value="1"/>
</dbReference>
<feature type="compositionally biased region" description="Basic and acidic residues" evidence="1">
    <location>
        <begin position="162"/>
        <end position="174"/>
    </location>
</feature>
<reference evidence="2" key="1">
    <citation type="submission" date="2016-01" db="EMBL/GenBank/DDBJ databases">
        <authorList>
            <person name="Peeters C."/>
        </authorList>
    </citation>
    <scope>NUCLEOTIDE SEQUENCE</scope>
    <source>
        <strain evidence="2">LMG 29322</strain>
    </source>
</reference>
<feature type="region of interest" description="Disordered" evidence="1">
    <location>
        <begin position="108"/>
        <end position="186"/>
    </location>
</feature>
<feature type="region of interest" description="Disordered" evidence="1">
    <location>
        <begin position="63"/>
        <end position="84"/>
    </location>
</feature>